<feature type="region of interest" description="Disordered" evidence="1">
    <location>
        <begin position="1"/>
        <end position="120"/>
    </location>
</feature>
<dbReference type="Proteomes" id="UP000219338">
    <property type="component" value="Unassembled WGS sequence"/>
</dbReference>
<organism evidence="2 3">
    <name type="scientific">Armillaria ostoyae</name>
    <name type="common">Armillaria root rot fungus</name>
    <dbReference type="NCBI Taxonomy" id="47428"/>
    <lineage>
        <taxon>Eukaryota</taxon>
        <taxon>Fungi</taxon>
        <taxon>Dikarya</taxon>
        <taxon>Basidiomycota</taxon>
        <taxon>Agaricomycotina</taxon>
        <taxon>Agaricomycetes</taxon>
        <taxon>Agaricomycetidae</taxon>
        <taxon>Agaricales</taxon>
        <taxon>Marasmiineae</taxon>
        <taxon>Physalacriaceae</taxon>
        <taxon>Armillaria</taxon>
    </lineage>
</organism>
<dbReference type="STRING" id="47428.A0A284RUH9"/>
<feature type="compositionally biased region" description="Polar residues" evidence="1">
    <location>
        <begin position="66"/>
        <end position="77"/>
    </location>
</feature>
<dbReference type="Gene3D" id="2.60.120.650">
    <property type="entry name" value="Cupin"/>
    <property type="match status" value="1"/>
</dbReference>
<evidence type="ECO:0000313" key="2">
    <source>
        <dbReference type="EMBL" id="SJL12397.1"/>
    </source>
</evidence>
<proteinExistence type="predicted"/>
<accession>A0A284RUH9</accession>
<evidence type="ECO:0008006" key="4">
    <source>
        <dbReference type="Google" id="ProtNLM"/>
    </source>
</evidence>
<reference evidence="3" key="1">
    <citation type="journal article" date="2017" name="Nat. Ecol. Evol.">
        <title>Genome expansion and lineage-specific genetic innovations in the forest pathogenic fungi Armillaria.</title>
        <authorList>
            <person name="Sipos G."/>
            <person name="Prasanna A.N."/>
            <person name="Walter M.C."/>
            <person name="O'Connor E."/>
            <person name="Balint B."/>
            <person name="Krizsan K."/>
            <person name="Kiss B."/>
            <person name="Hess J."/>
            <person name="Varga T."/>
            <person name="Slot J."/>
            <person name="Riley R."/>
            <person name="Boka B."/>
            <person name="Rigling D."/>
            <person name="Barry K."/>
            <person name="Lee J."/>
            <person name="Mihaltcheva S."/>
            <person name="LaButti K."/>
            <person name="Lipzen A."/>
            <person name="Waldron R."/>
            <person name="Moloney N.M."/>
            <person name="Sperisen C."/>
            <person name="Kredics L."/>
            <person name="Vagvoelgyi C."/>
            <person name="Patrignani A."/>
            <person name="Fitzpatrick D."/>
            <person name="Nagy I."/>
            <person name="Doyle S."/>
            <person name="Anderson J.B."/>
            <person name="Grigoriev I.V."/>
            <person name="Gueldener U."/>
            <person name="Muensterkoetter M."/>
            <person name="Nagy L.G."/>
        </authorList>
    </citation>
    <scope>NUCLEOTIDE SEQUENCE [LARGE SCALE GENOMIC DNA]</scope>
    <source>
        <strain evidence="3">C18/9</strain>
    </source>
</reference>
<protein>
    <recommendedName>
        <fullName evidence="4">JmjC domain-containing protein</fullName>
    </recommendedName>
</protein>
<dbReference type="OrthoDB" id="3035389at2759"/>
<sequence length="678" mass="76974">MLAAMSRYKRSHPNVTDEELRAKYPRDLPQAPRKKTLRQQEKESAARKRRQRERRPDKSTPKIPSRGTSLATVTNAAEGSAQRPQKRHRPSDSDSESRENMAEGVTPGPSKWREEGTRPTPRLEVFEYRIEGTPEVTLEGGDLSSDGEDMTVEPPKTPPAWRELTTISVRDKETQTSETEQVTLRRRTDLGIGALGVLPDALTVEWTTLSGPHARVVLPYIPNAGKNTVCQVSDMVSRHAREDPILLDSNDHVVFLRPPFPDDATLIETIIDHLAHNRGIKLEGFQKPEIVESLTCDYMSKRWNVHPKRRVDVHDGGVVNKRCLHPRSEIFQWQFIEGLSDPKRSDKVLDIPMSQWGGPPLFGLINDECDAWNNTSQEYSWPTGMSREQWSDMNWGAEHHAAVYTEHHHDGQGKNTVIVAEQGCKLWTAYSPVRPYTRREVQEYYNGTLELYANEPSSSEEDVEGEGPQRLDYAVGYTLLMLPGDCYFQPAGAIHAVYTPEASFTRGSSFWSLSTMHQVEPARLYDATYGNLAMNTDRNPVQVYKALVCMMLNLPTNPERRYRKRSLASFLLMILDPKAYVPTHRRAYGADVQGEAHYEVMFLAEHRKRLARTITEIKDCQWSALARTNATKVAQFLGWSSIDAIREFLNEGDALGDPGEMVSIEGVLNRITKLKRFH</sequence>
<keyword evidence="3" id="KW-1185">Reference proteome</keyword>
<dbReference type="SUPFAM" id="SSF51197">
    <property type="entry name" value="Clavaminate synthase-like"/>
    <property type="match status" value="1"/>
</dbReference>
<evidence type="ECO:0000313" key="3">
    <source>
        <dbReference type="Proteomes" id="UP000219338"/>
    </source>
</evidence>
<dbReference type="AlphaFoldDB" id="A0A284RUH9"/>
<feature type="region of interest" description="Disordered" evidence="1">
    <location>
        <begin position="136"/>
        <end position="159"/>
    </location>
</feature>
<dbReference type="EMBL" id="FUEG01000017">
    <property type="protein sequence ID" value="SJL12397.1"/>
    <property type="molecule type" value="Genomic_DNA"/>
</dbReference>
<feature type="compositionally biased region" description="Basic and acidic residues" evidence="1">
    <location>
        <begin position="90"/>
        <end position="101"/>
    </location>
</feature>
<name>A0A284RUH9_ARMOS</name>
<evidence type="ECO:0000256" key="1">
    <source>
        <dbReference type="SAM" id="MobiDB-lite"/>
    </source>
</evidence>
<gene>
    <name evidence="2" type="ORF">ARMOST_15824</name>
</gene>